<comment type="caution">
    <text evidence="4">The sequence shown here is derived from an EMBL/GenBank/DDBJ whole genome shotgun (WGS) entry which is preliminary data.</text>
</comment>
<comment type="similarity">
    <text evidence="1">Belongs to the WASH1 family.</text>
</comment>
<keyword evidence="2" id="KW-0009">Actin-binding</keyword>
<evidence type="ECO:0000313" key="4">
    <source>
        <dbReference type="EMBL" id="GIQ90739.1"/>
    </source>
</evidence>
<accession>A0A9K3DBE8</accession>
<dbReference type="GO" id="GO:0042147">
    <property type="term" value="P:retrograde transport, endosome to Golgi"/>
    <property type="evidence" value="ECO:0007669"/>
    <property type="project" value="TreeGrafter"/>
</dbReference>
<dbReference type="GO" id="GO:0034314">
    <property type="term" value="P:Arp2/3 complex-mediated actin nucleation"/>
    <property type="evidence" value="ECO:0007669"/>
    <property type="project" value="InterPro"/>
</dbReference>
<dbReference type="GO" id="GO:0055037">
    <property type="term" value="C:recycling endosome"/>
    <property type="evidence" value="ECO:0007669"/>
    <property type="project" value="TreeGrafter"/>
</dbReference>
<reference evidence="4 5" key="1">
    <citation type="journal article" date="2018" name="PLoS ONE">
        <title>The draft genome of Kipferlia bialata reveals reductive genome evolution in fornicate parasites.</title>
        <authorList>
            <person name="Tanifuji G."/>
            <person name="Takabayashi S."/>
            <person name="Kume K."/>
            <person name="Takagi M."/>
            <person name="Nakayama T."/>
            <person name="Kamikawa R."/>
            <person name="Inagaki Y."/>
            <person name="Hashimoto T."/>
        </authorList>
    </citation>
    <scope>NUCLEOTIDE SEQUENCE [LARGE SCALE GENOMIC DNA]</scope>
    <source>
        <strain evidence="4">NY0173</strain>
    </source>
</reference>
<organism evidence="4 5">
    <name type="scientific">Kipferlia bialata</name>
    <dbReference type="NCBI Taxonomy" id="797122"/>
    <lineage>
        <taxon>Eukaryota</taxon>
        <taxon>Metamonada</taxon>
        <taxon>Carpediemonas-like organisms</taxon>
        <taxon>Kipferlia</taxon>
    </lineage>
</organism>
<dbReference type="Proteomes" id="UP000265618">
    <property type="component" value="Unassembled WGS sequence"/>
</dbReference>
<evidence type="ECO:0000259" key="3">
    <source>
        <dbReference type="Pfam" id="PF11945"/>
    </source>
</evidence>
<dbReference type="PANTHER" id="PTHR23331:SF1">
    <property type="entry name" value="WASH COMPLEX SUBUNIT 1"/>
    <property type="match status" value="1"/>
</dbReference>
<dbReference type="InterPro" id="IPR021854">
    <property type="entry name" value="WASH1_WAHD"/>
</dbReference>
<name>A0A9K3DBE8_9EUKA</name>
<proteinExistence type="inferred from homology"/>
<dbReference type="GO" id="GO:0005829">
    <property type="term" value="C:cytosol"/>
    <property type="evidence" value="ECO:0007669"/>
    <property type="project" value="GOC"/>
</dbReference>
<dbReference type="GO" id="GO:0006887">
    <property type="term" value="P:exocytosis"/>
    <property type="evidence" value="ECO:0007669"/>
    <property type="project" value="TreeGrafter"/>
</dbReference>
<dbReference type="AlphaFoldDB" id="A0A9K3DBE8"/>
<gene>
    <name evidence="4" type="ORF">KIPB_013644</name>
</gene>
<feature type="domain" description="WASH1 WAHD" evidence="3">
    <location>
        <begin position="9"/>
        <end position="89"/>
    </location>
</feature>
<dbReference type="PANTHER" id="PTHR23331">
    <property type="entry name" value="CXYORF1"/>
    <property type="match status" value="1"/>
</dbReference>
<evidence type="ECO:0000256" key="1">
    <source>
        <dbReference type="ARBA" id="ARBA00005602"/>
    </source>
</evidence>
<dbReference type="GO" id="GO:0043014">
    <property type="term" value="F:alpha-tubulin binding"/>
    <property type="evidence" value="ECO:0007669"/>
    <property type="project" value="InterPro"/>
</dbReference>
<feature type="non-terminal residue" evidence="4">
    <location>
        <position position="1"/>
    </location>
</feature>
<evidence type="ECO:0000256" key="2">
    <source>
        <dbReference type="ARBA" id="ARBA00023203"/>
    </source>
</evidence>
<dbReference type="OrthoDB" id="307871at2759"/>
<keyword evidence="5" id="KW-1185">Reference proteome</keyword>
<dbReference type="GO" id="GO:0005769">
    <property type="term" value="C:early endosome"/>
    <property type="evidence" value="ECO:0007669"/>
    <property type="project" value="InterPro"/>
</dbReference>
<dbReference type="GO" id="GO:0032456">
    <property type="term" value="P:endocytic recycling"/>
    <property type="evidence" value="ECO:0007669"/>
    <property type="project" value="TreeGrafter"/>
</dbReference>
<dbReference type="GO" id="GO:0071203">
    <property type="term" value="C:WASH complex"/>
    <property type="evidence" value="ECO:0007669"/>
    <property type="project" value="InterPro"/>
</dbReference>
<dbReference type="InterPro" id="IPR028290">
    <property type="entry name" value="WASH1"/>
</dbReference>
<evidence type="ECO:0000313" key="5">
    <source>
        <dbReference type="Proteomes" id="UP000265618"/>
    </source>
</evidence>
<dbReference type="EMBL" id="BDIP01006592">
    <property type="protein sequence ID" value="GIQ90739.1"/>
    <property type="molecule type" value="Genomic_DNA"/>
</dbReference>
<dbReference type="GO" id="GO:0003779">
    <property type="term" value="F:actin binding"/>
    <property type="evidence" value="ECO:0007669"/>
    <property type="project" value="UniProtKB-KW"/>
</dbReference>
<dbReference type="Pfam" id="PF11945">
    <property type="entry name" value="WASH_WAHD"/>
    <property type="match status" value="1"/>
</dbReference>
<dbReference type="GO" id="GO:0043015">
    <property type="term" value="F:gamma-tubulin binding"/>
    <property type="evidence" value="ECO:0007669"/>
    <property type="project" value="TreeGrafter"/>
</dbReference>
<sequence length="93" mass="10579">MSEREPRLAIPLVDAGVPDSEFYHQIVDSLFNLSAVVDTVFDRVETRISDETLRVHALTDRISQCQTRLDSLTTNRVAFKVEHPQRFPITLPG</sequence>
<protein>
    <recommendedName>
        <fullName evidence="3">WASH1 WAHD domain-containing protein</fullName>
    </recommendedName>
</protein>